<dbReference type="CAZy" id="GH23">
    <property type="family name" value="Glycoside Hydrolase Family 23"/>
</dbReference>
<dbReference type="HOGENOM" id="CLU_065765_1_0_5"/>
<reference evidence="5 6" key="2">
    <citation type="journal article" date="2012" name="Int. J. Syst. Evol. Microbiol.">
        <title>Magnetococcus marinus gen. nov., sp. nov., a marine, magnetotactic bacterium that represents a novel lineage (Magnetococcaceae fam. nov.; Magnetococcales ord. nov.) at the base of the Alphaproteobacteria.</title>
        <authorList>
            <person name="Bazylinski D.A."/>
            <person name="Williams T.J."/>
            <person name="Lefevre C.T."/>
            <person name="Berg R.J."/>
            <person name="Zhang C.L."/>
            <person name="Bowser S.S."/>
            <person name="Dean A.J."/>
            <person name="Beveridge T.J."/>
        </authorList>
    </citation>
    <scope>NUCLEOTIDE SEQUENCE [LARGE SCALE GENOMIC DNA]</scope>
    <source>
        <strain evidence="6">ATCC BAA-1437 / JCM 17883 / MC-1</strain>
    </source>
</reference>
<dbReference type="InterPro" id="IPR008258">
    <property type="entry name" value="Transglycosylase_SLT_dom_1"/>
</dbReference>
<comment type="similarity">
    <text evidence="1">Belongs to the transglycosylase Slt family.</text>
</comment>
<evidence type="ECO:0000256" key="1">
    <source>
        <dbReference type="ARBA" id="ARBA00007734"/>
    </source>
</evidence>
<dbReference type="PANTHER" id="PTHR37423:SF2">
    <property type="entry name" value="MEMBRANE-BOUND LYTIC MUREIN TRANSGLYCOSYLASE C"/>
    <property type="match status" value="1"/>
</dbReference>
<dbReference type="STRING" id="156889.Mmc1_0348"/>
<evidence type="ECO:0000259" key="4">
    <source>
        <dbReference type="Pfam" id="PF13511"/>
    </source>
</evidence>
<reference evidence="6" key="1">
    <citation type="journal article" date="2009" name="Appl. Environ. Microbiol.">
        <title>Complete genome sequence of the chemolithoautotrophic marine magnetotactic coccus strain MC-1.</title>
        <authorList>
            <person name="Schubbe S."/>
            <person name="Williams T.J."/>
            <person name="Xie G."/>
            <person name="Kiss H.E."/>
            <person name="Brettin T.S."/>
            <person name="Martinez D."/>
            <person name="Ross C.A."/>
            <person name="Schuler D."/>
            <person name="Cox B.L."/>
            <person name="Nealson K.H."/>
            <person name="Bazylinski D.A."/>
        </authorList>
    </citation>
    <scope>NUCLEOTIDE SEQUENCE [LARGE SCALE GENOMIC DNA]</scope>
    <source>
        <strain evidence="6">ATCC BAA-1437 / JCM 17883 / MC-1</strain>
    </source>
</reference>
<accession>A0L4I1</accession>
<dbReference type="AlphaFoldDB" id="A0L4I1"/>
<evidence type="ECO:0000313" key="6">
    <source>
        <dbReference type="Proteomes" id="UP000002586"/>
    </source>
</evidence>
<evidence type="ECO:0000256" key="2">
    <source>
        <dbReference type="SAM" id="SignalP"/>
    </source>
</evidence>
<dbReference type="CDD" id="cd00254">
    <property type="entry name" value="LT-like"/>
    <property type="match status" value="1"/>
</dbReference>
<dbReference type="eggNOG" id="COG0741">
    <property type="taxonomic scope" value="Bacteria"/>
</dbReference>
<keyword evidence="2" id="KW-0732">Signal</keyword>
<evidence type="ECO:0000259" key="3">
    <source>
        <dbReference type="Pfam" id="PF01464"/>
    </source>
</evidence>
<name>A0L4I1_MAGMM</name>
<dbReference type="Proteomes" id="UP000002586">
    <property type="component" value="Chromosome"/>
</dbReference>
<dbReference type="InterPro" id="IPR025392">
    <property type="entry name" value="DUF4124"/>
</dbReference>
<keyword evidence="6" id="KW-1185">Reference proteome</keyword>
<feature type="domain" description="Transglycosylase SLT" evidence="3">
    <location>
        <begin position="84"/>
        <end position="181"/>
    </location>
</feature>
<protein>
    <submittedName>
        <fullName evidence="5">Lytic transglycosylase, catalytic</fullName>
    </submittedName>
</protein>
<dbReference type="SUPFAM" id="SSF53955">
    <property type="entry name" value="Lysozyme-like"/>
    <property type="match status" value="1"/>
</dbReference>
<dbReference type="InterPro" id="IPR023346">
    <property type="entry name" value="Lysozyme-like_dom_sf"/>
</dbReference>
<dbReference type="PROSITE" id="PS00922">
    <property type="entry name" value="TRANSGLYCOSYLASE"/>
    <property type="match status" value="1"/>
</dbReference>
<dbReference type="Pfam" id="PF13511">
    <property type="entry name" value="DUF4124"/>
    <property type="match status" value="1"/>
</dbReference>
<dbReference type="EMBL" id="CP000471">
    <property type="protein sequence ID" value="ABK42874.1"/>
    <property type="molecule type" value="Genomic_DNA"/>
</dbReference>
<feature type="domain" description="DUF4124" evidence="4">
    <location>
        <begin position="16"/>
        <end position="56"/>
    </location>
</feature>
<feature type="signal peptide" evidence="2">
    <location>
        <begin position="1"/>
        <end position="26"/>
    </location>
</feature>
<organism evidence="5 6">
    <name type="scientific">Magnetococcus marinus (strain ATCC BAA-1437 / JCM 17883 / MC-1)</name>
    <dbReference type="NCBI Taxonomy" id="156889"/>
    <lineage>
        <taxon>Bacteria</taxon>
        <taxon>Pseudomonadati</taxon>
        <taxon>Pseudomonadota</taxon>
        <taxon>Magnetococcia</taxon>
        <taxon>Magnetococcales</taxon>
        <taxon>Magnetococcaceae</taxon>
        <taxon>Magnetococcus</taxon>
    </lineage>
</organism>
<dbReference type="GO" id="GO:0016020">
    <property type="term" value="C:membrane"/>
    <property type="evidence" value="ECO:0007669"/>
    <property type="project" value="InterPro"/>
</dbReference>
<gene>
    <name evidence="5" type="ordered locus">Mmc1_0348</name>
</gene>
<dbReference type="InterPro" id="IPR000189">
    <property type="entry name" value="Transglyc_AS"/>
</dbReference>
<dbReference type="KEGG" id="mgm:Mmc1_0348"/>
<evidence type="ECO:0000313" key="5">
    <source>
        <dbReference type="EMBL" id="ABK42874.1"/>
    </source>
</evidence>
<dbReference type="Gene3D" id="1.10.530.10">
    <property type="match status" value="1"/>
</dbReference>
<proteinExistence type="inferred from homology"/>
<sequence length="204" mass="22938" precursor="true">MTRPMKPLFILALLGLLCAVPPPAAADIYAFIDADGVIHLSNRANDPRYRRLMRINSQGRRLALPQYASVPSRGGDAKRYEQTIHNIAKRFDLDAGLVKAVIQAESGFDPNVVSHKGAVGLMQLMPQTARIYGVSDRTDPHENILAGSQHLRYLLDKYKNNIKLTLAAYNAGEGAVERYGNRIPPFRETQNYVRKVLAFYREFR</sequence>
<dbReference type="GO" id="GO:0000270">
    <property type="term" value="P:peptidoglycan metabolic process"/>
    <property type="evidence" value="ECO:0007669"/>
    <property type="project" value="InterPro"/>
</dbReference>
<dbReference type="GO" id="GO:0008933">
    <property type="term" value="F:peptidoglycan lytic transglycosylase activity"/>
    <property type="evidence" value="ECO:0007669"/>
    <property type="project" value="InterPro"/>
</dbReference>
<dbReference type="PANTHER" id="PTHR37423">
    <property type="entry name" value="SOLUBLE LYTIC MUREIN TRANSGLYCOSYLASE-RELATED"/>
    <property type="match status" value="1"/>
</dbReference>
<feature type="chain" id="PRO_5002625907" evidence="2">
    <location>
        <begin position="27"/>
        <end position="204"/>
    </location>
</feature>
<dbReference type="Pfam" id="PF01464">
    <property type="entry name" value="SLT"/>
    <property type="match status" value="1"/>
</dbReference>